<keyword evidence="3" id="KW-1185">Reference proteome</keyword>
<dbReference type="EMBL" id="AZHX01001247">
    <property type="protein sequence ID" value="ETX04322.1"/>
    <property type="molecule type" value="Genomic_DNA"/>
</dbReference>
<protein>
    <recommendedName>
        <fullName evidence="1">Contractile injection system tube protein N-terminal domain-containing protein</fullName>
    </recommendedName>
</protein>
<evidence type="ECO:0000259" key="1">
    <source>
        <dbReference type="Pfam" id="PF19266"/>
    </source>
</evidence>
<dbReference type="InterPro" id="IPR045361">
    <property type="entry name" value="CIS_tube_prot_N"/>
</dbReference>
<evidence type="ECO:0000313" key="2">
    <source>
        <dbReference type="EMBL" id="ETX04322.1"/>
    </source>
</evidence>
<dbReference type="HOGENOM" id="CLU_075813_2_0_7"/>
<feature type="domain" description="Contractile injection system tube protein N-terminal" evidence="1">
    <location>
        <begin position="7"/>
        <end position="187"/>
    </location>
</feature>
<sequence length="255" mass="28943">MFFDQGKLEKMTIRAYLPQNNPEDAPQVSDDPEDTYVVQVNPESYTRNQQLHYNYRQGQGFSSSEAVYSNSQPISLEFEFLFDGTGIVPPPSELGDVPLVGAVASALSENEAFNVWDEVNKFNQLAYEYDGEIHRPRQLLLVWGTLEFPCVLTTVNYRFTLFKPDGAPLRAVAHCTFREAVPDAERVRKDNSRSPDLTHLREVKEGDTLPLLAHRIYGNAELYLEVAQVNKLINFRRLQAGSRVTFPPVDKEVTS</sequence>
<evidence type="ECO:0000313" key="3">
    <source>
        <dbReference type="Proteomes" id="UP000019140"/>
    </source>
</evidence>
<proteinExistence type="predicted"/>
<comment type="caution">
    <text evidence="2">The sequence shown here is derived from an EMBL/GenBank/DDBJ whole genome shotgun (WGS) entry which is preliminary data.</text>
</comment>
<dbReference type="Pfam" id="PF19266">
    <property type="entry name" value="CIS_tube"/>
    <property type="match status" value="1"/>
</dbReference>
<organism evidence="2 3">
    <name type="scientific">Candidatus Entotheonella gemina</name>
    <dbReference type="NCBI Taxonomy" id="1429439"/>
    <lineage>
        <taxon>Bacteria</taxon>
        <taxon>Pseudomonadati</taxon>
        <taxon>Nitrospinota/Tectimicrobiota group</taxon>
        <taxon>Candidatus Tectimicrobiota</taxon>
        <taxon>Candidatus Entotheonellia</taxon>
        <taxon>Candidatus Entotheonellales</taxon>
        <taxon>Candidatus Entotheonellaceae</taxon>
        <taxon>Candidatus Entotheonella</taxon>
    </lineage>
</organism>
<gene>
    <name evidence="2" type="ORF">ETSY2_29485</name>
</gene>
<reference evidence="2 3" key="1">
    <citation type="journal article" date="2014" name="Nature">
        <title>An environmental bacterial taxon with a large and distinct metabolic repertoire.</title>
        <authorList>
            <person name="Wilson M.C."/>
            <person name="Mori T."/>
            <person name="Ruckert C."/>
            <person name="Uria A.R."/>
            <person name="Helf M.J."/>
            <person name="Takada K."/>
            <person name="Gernert C."/>
            <person name="Steffens U.A."/>
            <person name="Heycke N."/>
            <person name="Schmitt S."/>
            <person name="Rinke C."/>
            <person name="Helfrich E.J."/>
            <person name="Brachmann A.O."/>
            <person name="Gurgui C."/>
            <person name="Wakimoto T."/>
            <person name="Kracht M."/>
            <person name="Crusemann M."/>
            <person name="Hentschel U."/>
            <person name="Abe I."/>
            <person name="Matsunaga S."/>
            <person name="Kalinowski J."/>
            <person name="Takeyama H."/>
            <person name="Piel J."/>
        </authorList>
    </citation>
    <scope>NUCLEOTIDE SEQUENCE [LARGE SCALE GENOMIC DNA]</scope>
    <source>
        <strain evidence="3">TSY2</strain>
    </source>
</reference>
<dbReference type="AlphaFoldDB" id="W4M3Y0"/>
<accession>W4M3Y0</accession>
<dbReference type="Proteomes" id="UP000019140">
    <property type="component" value="Unassembled WGS sequence"/>
</dbReference>
<name>W4M3Y0_9BACT</name>